<dbReference type="Pfam" id="PF13175">
    <property type="entry name" value="AAA_15"/>
    <property type="match status" value="1"/>
</dbReference>
<dbReference type="InterPro" id="IPR051396">
    <property type="entry name" value="Bact_Antivir_Def_Nuclease"/>
</dbReference>
<dbReference type="Gene3D" id="3.40.50.300">
    <property type="entry name" value="P-loop containing nucleotide triphosphate hydrolases"/>
    <property type="match status" value="1"/>
</dbReference>
<keyword evidence="3" id="KW-1185">Reference proteome</keyword>
<evidence type="ECO:0000313" key="3">
    <source>
        <dbReference type="Proteomes" id="UP000640531"/>
    </source>
</evidence>
<evidence type="ECO:0000259" key="1">
    <source>
        <dbReference type="Pfam" id="PF13175"/>
    </source>
</evidence>
<comment type="caution">
    <text evidence="2">The sequence shown here is derived from an EMBL/GenBank/DDBJ whole genome shotgun (WGS) entry which is preliminary data.</text>
</comment>
<accession>A0ABR8FAN5</accession>
<name>A0ABR8FAN5_9NOST</name>
<evidence type="ECO:0000313" key="2">
    <source>
        <dbReference type="EMBL" id="MBD2566792.1"/>
    </source>
</evidence>
<proteinExistence type="predicted"/>
<dbReference type="SUPFAM" id="SSF52540">
    <property type="entry name" value="P-loop containing nucleoside triphosphate hydrolases"/>
    <property type="match status" value="1"/>
</dbReference>
<protein>
    <submittedName>
        <fullName evidence="2">AAA family ATPase</fullName>
    </submittedName>
</protein>
<sequence>MYIKKLRVFNYKSYFDSGVMEFSPGVNIIVGRNNAGKTSLLEVLTLDFENQPHRILDFENHPRRIKRLPNKSSRIKDKSRIEITLCIEKEELQNFIKEIYSNTHIGIPQLYYDDYEYHCATSPGEPLTQVEFFNDKTKEAFKKFQDFLKNSDPCKLNLTLNSSKQLETTSLIKLLNFDSYETTFNFDSGTFYKLNYDDNGNLKLETIEYNEYDHGLEGEFSNYKGTIEDSIGKKLFDIFVSRSYRFKSERLNIGICKSENNDQLKSDASNLAEVLSILPGKKPGTFSQFNKIVSSILEEIKYISVVMGDNSEVEIRVWITEELNRDDLSLPLSSCGSGVSQVLAIVYILVSSEEPRTLIIDEPQSFLHPGAAKKLIETIKQFPQHQYFIATHSSEIITTADPSNIIKLQYENCETTASVIDAKNIELQKEILYELGIRLSDVFGADNILWVEGKTEQICFPLILEKVLKKQLRGTKILGVINTADFQGKRASLIFDIYQKLSGGTDLFPPAIGFLFDSENRTEEEKDKWQRQSGKPVEFLSRRMYENYLLDSEAIAAVFNEDNQSRPEPLPINLTSVEVEEWLEKKKQEKGYSEKEWLSEVHGSQLLTDLFRELSGSKLTFHKTREPYNHSYKLTKWLVEKKPDFLSGLANEIANMLNYEE</sequence>
<dbReference type="RefSeq" id="WP_190711614.1">
    <property type="nucleotide sequence ID" value="NZ_JACJST010000002.1"/>
</dbReference>
<dbReference type="InterPro" id="IPR041685">
    <property type="entry name" value="AAA_GajA/Old/RecF-like"/>
</dbReference>
<gene>
    <name evidence="2" type="ORF">H6G59_02545</name>
</gene>
<organism evidence="2 3">
    <name type="scientific">Anabaena lutea FACHB-196</name>
    <dbReference type="NCBI Taxonomy" id="2692881"/>
    <lineage>
        <taxon>Bacteria</taxon>
        <taxon>Bacillati</taxon>
        <taxon>Cyanobacteriota</taxon>
        <taxon>Cyanophyceae</taxon>
        <taxon>Nostocales</taxon>
        <taxon>Nostocaceae</taxon>
        <taxon>Anabaena</taxon>
    </lineage>
</organism>
<dbReference type="InterPro" id="IPR027417">
    <property type="entry name" value="P-loop_NTPase"/>
</dbReference>
<dbReference type="PANTHER" id="PTHR43581">
    <property type="entry name" value="ATP/GTP PHOSPHATASE"/>
    <property type="match status" value="1"/>
</dbReference>
<reference evidence="2 3" key="1">
    <citation type="journal article" date="2020" name="ISME J.">
        <title>Comparative genomics reveals insights into cyanobacterial evolution and habitat adaptation.</title>
        <authorList>
            <person name="Chen M.Y."/>
            <person name="Teng W.K."/>
            <person name="Zhao L."/>
            <person name="Hu C.X."/>
            <person name="Zhou Y.K."/>
            <person name="Han B.P."/>
            <person name="Song L.R."/>
            <person name="Shu W.S."/>
        </authorList>
    </citation>
    <scope>NUCLEOTIDE SEQUENCE [LARGE SCALE GENOMIC DNA]</scope>
    <source>
        <strain evidence="2 3">FACHB-196</strain>
    </source>
</reference>
<dbReference type="Proteomes" id="UP000640531">
    <property type="component" value="Unassembled WGS sequence"/>
</dbReference>
<dbReference type="PANTHER" id="PTHR43581:SF4">
    <property type="entry name" value="ATP_GTP PHOSPHATASE"/>
    <property type="match status" value="1"/>
</dbReference>
<feature type="domain" description="Endonuclease GajA/Old nuclease/RecF-like AAA" evidence="1">
    <location>
        <begin position="1"/>
        <end position="397"/>
    </location>
</feature>
<dbReference type="EMBL" id="JACJST010000002">
    <property type="protein sequence ID" value="MBD2566792.1"/>
    <property type="molecule type" value="Genomic_DNA"/>
</dbReference>